<dbReference type="InterPro" id="IPR010562">
    <property type="entry name" value="Haemolymph_juvenile_hormone-bd"/>
</dbReference>
<reference evidence="5 6" key="1">
    <citation type="submission" date="2022-12" db="EMBL/GenBank/DDBJ databases">
        <title>Chromosome-level genome assembly of true bugs.</title>
        <authorList>
            <person name="Ma L."/>
            <person name="Li H."/>
        </authorList>
    </citation>
    <scope>NUCLEOTIDE SEQUENCE [LARGE SCALE GENOMIC DNA]</scope>
    <source>
        <strain evidence="5">Lab_2022b</strain>
    </source>
</reference>
<feature type="chain" id="PRO_5043631887" description="Protein takeout-like" evidence="4">
    <location>
        <begin position="22"/>
        <end position="251"/>
    </location>
</feature>
<keyword evidence="2" id="KW-0090">Biological rhythms</keyword>
<name>A0AAW1CW83_9HEMI</name>
<dbReference type="FunFam" id="3.15.10.30:FF:000001">
    <property type="entry name" value="Takeout-like protein 1"/>
    <property type="match status" value="1"/>
</dbReference>
<keyword evidence="6" id="KW-1185">Reference proteome</keyword>
<dbReference type="AlphaFoldDB" id="A0AAW1CW83"/>
<dbReference type="Proteomes" id="UP001461498">
    <property type="component" value="Unassembled WGS sequence"/>
</dbReference>
<dbReference type="EMBL" id="JAPXFL010000010">
    <property type="protein sequence ID" value="KAK9500490.1"/>
    <property type="molecule type" value="Genomic_DNA"/>
</dbReference>
<accession>A0AAW1CW83</accession>
<sequence length="251" mass="28194">MIKLLLSSFVILFAVYEQVGTLPLPSYLKICHVGPEFNDCIIKTTNDAIPTVIKGDRKYRYPPFNPLVIEKIEVTENSKKSIAMNVTLSDAKFSGLDKAKMIKSNFDVNKKHMEFVFIIPKLVIDCHYKLNGQFLIVPIFGDGPGHIVLDNPEITVVLDYNLVNRKGEEHISIIKETTQLKYKAEGLHVDLKNLFNGDEALSKNMLASLNENWKELLNALGPGIADGIKQVIVGILDELTTLIPYKEIVQQ</sequence>
<evidence type="ECO:0000256" key="1">
    <source>
        <dbReference type="ARBA" id="ARBA00022729"/>
    </source>
</evidence>
<dbReference type="GO" id="GO:0007623">
    <property type="term" value="P:circadian rhythm"/>
    <property type="evidence" value="ECO:0007669"/>
    <property type="project" value="UniProtKB-ARBA"/>
</dbReference>
<dbReference type="PANTHER" id="PTHR11008">
    <property type="entry name" value="PROTEIN TAKEOUT-LIKE PROTEIN"/>
    <property type="match status" value="1"/>
</dbReference>
<dbReference type="SMART" id="SM00700">
    <property type="entry name" value="JHBP"/>
    <property type="match status" value="1"/>
</dbReference>
<evidence type="ECO:0000256" key="3">
    <source>
        <dbReference type="ARBA" id="ARBA00060902"/>
    </source>
</evidence>
<dbReference type="GO" id="GO:0005615">
    <property type="term" value="C:extracellular space"/>
    <property type="evidence" value="ECO:0007669"/>
    <property type="project" value="TreeGrafter"/>
</dbReference>
<evidence type="ECO:0000256" key="2">
    <source>
        <dbReference type="ARBA" id="ARBA00023108"/>
    </source>
</evidence>
<comment type="caution">
    <text evidence="5">The sequence shown here is derived from an EMBL/GenBank/DDBJ whole genome shotgun (WGS) entry which is preliminary data.</text>
</comment>
<dbReference type="PANTHER" id="PTHR11008:SF32">
    <property type="entry name" value="CIRCADIAN CLOCK-CONTROLLED PROTEIN DAYWAKE-RELATED"/>
    <property type="match status" value="1"/>
</dbReference>
<protein>
    <recommendedName>
        <fullName evidence="7">Protein takeout-like</fullName>
    </recommendedName>
</protein>
<organism evidence="5 6">
    <name type="scientific">Rhynocoris fuscipes</name>
    <dbReference type="NCBI Taxonomy" id="488301"/>
    <lineage>
        <taxon>Eukaryota</taxon>
        <taxon>Metazoa</taxon>
        <taxon>Ecdysozoa</taxon>
        <taxon>Arthropoda</taxon>
        <taxon>Hexapoda</taxon>
        <taxon>Insecta</taxon>
        <taxon>Pterygota</taxon>
        <taxon>Neoptera</taxon>
        <taxon>Paraneoptera</taxon>
        <taxon>Hemiptera</taxon>
        <taxon>Heteroptera</taxon>
        <taxon>Panheteroptera</taxon>
        <taxon>Cimicomorpha</taxon>
        <taxon>Reduviidae</taxon>
        <taxon>Harpactorinae</taxon>
        <taxon>Harpactorini</taxon>
        <taxon>Rhynocoris</taxon>
    </lineage>
</organism>
<evidence type="ECO:0000313" key="6">
    <source>
        <dbReference type="Proteomes" id="UP001461498"/>
    </source>
</evidence>
<dbReference type="Pfam" id="PF06585">
    <property type="entry name" value="JHBP"/>
    <property type="match status" value="1"/>
</dbReference>
<dbReference type="Gene3D" id="3.15.10.30">
    <property type="entry name" value="Haemolymph juvenile hormone binding protein"/>
    <property type="match status" value="1"/>
</dbReference>
<feature type="signal peptide" evidence="4">
    <location>
        <begin position="1"/>
        <end position="21"/>
    </location>
</feature>
<comment type="similarity">
    <text evidence="3">Belongs to the TO family.</text>
</comment>
<gene>
    <name evidence="5" type="ORF">O3M35_001745</name>
</gene>
<proteinExistence type="inferred from homology"/>
<keyword evidence="1 4" id="KW-0732">Signal</keyword>
<dbReference type="InterPro" id="IPR038606">
    <property type="entry name" value="To_sf"/>
</dbReference>
<evidence type="ECO:0008006" key="7">
    <source>
        <dbReference type="Google" id="ProtNLM"/>
    </source>
</evidence>
<evidence type="ECO:0000313" key="5">
    <source>
        <dbReference type="EMBL" id="KAK9500490.1"/>
    </source>
</evidence>
<evidence type="ECO:0000256" key="4">
    <source>
        <dbReference type="SAM" id="SignalP"/>
    </source>
</evidence>